<accession>A0AAP0PLM8</accession>
<dbReference type="EMBL" id="JBBNAG010000003">
    <property type="protein sequence ID" value="KAK9148522.1"/>
    <property type="molecule type" value="Genomic_DNA"/>
</dbReference>
<reference evidence="1 2" key="1">
    <citation type="submission" date="2024-01" db="EMBL/GenBank/DDBJ databases">
        <title>Genome assemblies of Stephania.</title>
        <authorList>
            <person name="Yang L."/>
        </authorList>
    </citation>
    <scope>NUCLEOTIDE SEQUENCE [LARGE SCALE GENOMIC DNA]</scope>
    <source>
        <strain evidence="1">JXDWG</strain>
        <tissue evidence="1">Leaf</tissue>
    </source>
</reference>
<evidence type="ECO:0000313" key="1">
    <source>
        <dbReference type="EMBL" id="KAK9148522.1"/>
    </source>
</evidence>
<protein>
    <submittedName>
        <fullName evidence="1">Uncharacterized protein</fullName>
    </submittedName>
</protein>
<organism evidence="1 2">
    <name type="scientific">Stephania cephalantha</name>
    <dbReference type="NCBI Taxonomy" id="152367"/>
    <lineage>
        <taxon>Eukaryota</taxon>
        <taxon>Viridiplantae</taxon>
        <taxon>Streptophyta</taxon>
        <taxon>Embryophyta</taxon>
        <taxon>Tracheophyta</taxon>
        <taxon>Spermatophyta</taxon>
        <taxon>Magnoliopsida</taxon>
        <taxon>Ranunculales</taxon>
        <taxon>Menispermaceae</taxon>
        <taxon>Menispermoideae</taxon>
        <taxon>Cissampelideae</taxon>
        <taxon>Stephania</taxon>
    </lineage>
</organism>
<gene>
    <name evidence="1" type="ORF">Scep_007279</name>
</gene>
<proteinExistence type="predicted"/>
<sequence>MYTQNVHDEPSNMMRYDDPKSYMQPIIVHRIMRWCTTWRVRVSIGVMWNNLQILIRL</sequence>
<comment type="caution">
    <text evidence="1">The sequence shown here is derived from an EMBL/GenBank/DDBJ whole genome shotgun (WGS) entry which is preliminary data.</text>
</comment>
<keyword evidence="2" id="KW-1185">Reference proteome</keyword>
<name>A0AAP0PLM8_9MAGN</name>
<evidence type="ECO:0000313" key="2">
    <source>
        <dbReference type="Proteomes" id="UP001419268"/>
    </source>
</evidence>
<dbReference type="AlphaFoldDB" id="A0AAP0PLM8"/>
<dbReference type="Proteomes" id="UP001419268">
    <property type="component" value="Unassembled WGS sequence"/>
</dbReference>